<proteinExistence type="predicted"/>
<name>A0AAD7END1_9AGAR</name>
<evidence type="ECO:0000259" key="6">
    <source>
        <dbReference type="PROSITE" id="PS50016"/>
    </source>
</evidence>
<dbReference type="EMBL" id="JARIHO010000029">
    <property type="protein sequence ID" value="KAJ7337398.1"/>
    <property type="molecule type" value="Genomic_DNA"/>
</dbReference>
<reference evidence="7" key="1">
    <citation type="submission" date="2023-03" db="EMBL/GenBank/DDBJ databases">
        <title>Massive genome expansion in bonnet fungi (Mycena s.s.) driven by repeated elements and novel gene families across ecological guilds.</title>
        <authorList>
            <consortium name="Lawrence Berkeley National Laboratory"/>
            <person name="Harder C.B."/>
            <person name="Miyauchi S."/>
            <person name="Viragh M."/>
            <person name="Kuo A."/>
            <person name="Thoen E."/>
            <person name="Andreopoulos B."/>
            <person name="Lu D."/>
            <person name="Skrede I."/>
            <person name="Drula E."/>
            <person name="Henrissat B."/>
            <person name="Morin E."/>
            <person name="Kohler A."/>
            <person name="Barry K."/>
            <person name="LaButti K."/>
            <person name="Morin E."/>
            <person name="Salamov A."/>
            <person name="Lipzen A."/>
            <person name="Mereny Z."/>
            <person name="Hegedus B."/>
            <person name="Baldrian P."/>
            <person name="Stursova M."/>
            <person name="Weitz H."/>
            <person name="Taylor A."/>
            <person name="Grigoriev I.V."/>
            <person name="Nagy L.G."/>
            <person name="Martin F."/>
            <person name="Kauserud H."/>
        </authorList>
    </citation>
    <scope>NUCLEOTIDE SEQUENCE</scope>
    <source>
        <strain evidence="7">CBHHK002</strain>
    </source>
</reference>
<keyword evidence="8" id="KW-1185">Reference proteome</keyword>
<evidence type="ECO:0000256" key="2">
    <source>
        <dbReference type="ARBA" id="ARBA00022771"/>
    </source>
</evidence>
<dbReference type="GO" id="GO:0008270">
    <property type="term" value="F:zinc ion binding"/>
    <property type="evidence" value="ECO:0007669"/>
    <property type="project" value="UniProtKB-KW"/>
</dbReference>
<feature type="compositionally biased region" description="Pro residues" evidence="5">
    <location>
        <begin position="327"/>
        <end position="343"/>
    </location>
</feature>
<dbReference type="InterPro" id="IPR013083">
    <property type="entry name" value="Znf_RING/FYVE/PHD"/>
</dbReference>
<dbReference type="Pfam" id="PF00628">
    <property type="entry name" value="PHD"/>
    <property type="match status" value="1"/>
</dbReference>
<evidence type="ECO:0000256" key="1">
    <source>
        <dbReference type="ARBA" id="ARBA00022723"/>
    </source>
</evidence>
<evidence type="ECO:0000313" key="7">
    <source>
        <dbReference type="EMBL" id="KAJ7337398.1"/>
    </source>
</evidence>
<evidence type="ECO:0000256" key="3">
    <source>
        <dbReference type="ARBA" id="ARBA00022833"/>
    </source>
</evidence>
<gene>
    <name evidence="7" type="ORF">DFH08DRAFT_812751</name>
</gene>
<evidence type="ECO:0000256" key="4">
    <source>
        <dbReference type="PROSITE-ProRule" id="PRU00146"/>
    </source>
</evidence>
<dbReference type="CDD" id="cd15489">
    <property type="entry name" value="PHD_SF"/>
    <property type="match status" value="1"/>
</dbReference>
<keyword evidence="2 4" id="KW-0863">Zinc-finger</keyword>
<protein>
    <recommendedName>
        <fullName evidence="6">PHD-type domain-containing protein</fullName>
    </recommendedName>
</protein>
<comment type="caution">
    <text evidence="7">The sequence shown here is derived from an EMBL/GenBank/DDBJ whole genome shotgun (WGS) entry which is preliminary data.</text>
</comment>
<dbReference type="SMART" id="SM00249">
    <property type="entry name" value="PHD"/>
    <property type="match status" value="1"/>
</dbReference>
<dbReference type="Gene3D" id="3.30.40.10">
    <property type="entry name" value="Zinc/RING finger domain, C3HC4 (zinc finger)"/>
    <property type="match status" value="1"/>
</dbReference>
<accession>A0AAD7END1</accession>
<evidence type="ECO:0000256" key="5">
    <source>
        <dbReference type="SAM" id="MobiDB-lite"/>
    </source>
</evidence>
<organism evidence="7 8">
    <name type="scientific">Mycena albidolilacea</name>
    <dbReference type="NCBI Taxonomy" id="1033008"/>
    <lineage>
        <taxon>Eukaryota</taxon>
        <taxon>Fungi</taxon>
        <taxon>Dikarya</taxon>
        <taxon>Basidiomycota</taxon>
        <taxon>Agaricomycotina</taxon>
        <taxon>Agaricomycetes</taxon>
        <taxon>Agaricomycetidae</taxon>
        <taxon>Agaricales</taxon>
        <taxon>Marasmiineae</taxon>
        <taxon>Mycenaceae</taxon>
        <taxon>Mycena</taxon>
    </lineage>
</organism>
<keyword evidence="3" id="KW-0862">Zinc</keyword>
<dbReference type="AlphaFoldDB" id="A0AAD7END1"/>
<dbReference type="InterPro" id="IPR019787">
    <property type="entry name" value="Znf_PHD-finger"/>
</dbReference>
<feature type="compositionally biased region" description="Polar residues" evidence="5">
    <location>
        <begin position="692"/>
        <end position="701"/>
    </location>
</feature>
<sequence length="767" mass="85780">MFLKQLPSDSILAAIFYHYERRREWIYGYSGNQSMHAGLNELELAQHVVRHAIFSKWQLYGRPGEYGCCRTWLTHAITDGGTTEQVHLYFGRRHSWKAISGSGHETVKAIGRPQTFVAISPFDLSDLREKNRSSCTWSDYLASTVPQVAGGNSRSTPVHELTLPLLCSDHNCPHSSDKSPISPQMCSLKPPGRKYYTLHRRLGSKTVYQIPIQYPFQLQRDLWNIHLLARYDVSYQSSHWNSKIRIDSQTFRYDDLNRGRLTLLESVDAGVCSDDPETKTVLLTYHRTSHASVTCRKLGDIINEYREAEVRAFNRPPPSPILVDNNTPPPPAVIPVQPPPQTPPHSAQNPLPLSSPLLGLSPPAVKTPFKPHSAVNSDPPSSPWDMNCSKCGFIGHGSTAEGDTIQCDKCGKWSHVFCIQILDPSLDTDNVESLNWICLDCTGTSNRTSWNENLPGQYIMFRTQANGKYYPAKVVKRTGDVVNLEWYSGNSYARYDKPSKSTFLRTPSECMAACGLVVAMCYNKNQAISWALADAEGAITAICLDKLYHPVWPEYQAWMQNKSGTVTEGRLAEHSRFSKKELASIAADDPFAAAKHGHIVRHSTIPEQVLLAAEGVQDTRTALRKSPKDCKLKTKTNKSSGTIPDNYLLVTPLDTKNSPYAWGDPSSLGLYQKRTLVIPPVRPKPRPKVQQSAVEANSMPTGPSDVPKNLKRGRDDDQAFGDSQDEMDTDPDTDEMDADPDADMDDDKLSACQQDVMRKTRKRAKVY</sequence>
<dbReference type="SUPFAM" id="SSF57903">
    <property type="entry name" value="FYVE/PHD zinc finger"/>
    <property type="match status" value="1"/>
</dbReference>
<feature type="compositionally biased region" description="Acidic residues" evidence="5">
    <location>
        <begin position="723"/>
        <end position="746"/>
    </location>
</feature>
<dbReference type="InterPro" id="IPR001965">
    <property type="entry name" value="Znf_PHD"/>
</dbReference>
<dbReference type="Proteomes" id="UP001218218">
    <property type="component" value="Unassembled WGS sequence"/>
</dbReference>
<feature type="region of interest" description="Disordered" evidence="5">
    <location>
        <begin position="314"/>
        <end position="351"/>
    </location>
</feature>
<evidence type="ECO:0000313" key="8">
    <source>
        <dbReference type="Proteomes" id="UP001218218"/>
    </source>
</evidence>
<keyword evidence="1" id="KW-0479">Metal-binding</keyword>
<dbReference type="InterPro" id="IPR011011">
    <property type="entry name" value="Znf_FYVE_PHD"/>
</dbReference>
<feature type="region of interest" description="Disordered" evidence="5">
    <location>
        <begin position="679"/>
        <end position="767"/>
    </location>
</feature>
<dbReference type="PROSITE" id="PS50016">
    <property type="entry name" value="ZF_PHD_2"/>
    <property type="match status" value="1"/>
</dbReference>
<feature type="domain" description="PHD-type" evidence="6">
    <location>
        <begin position="385"/>
        <end position="444"/>
    </location>
</feature>